<protein>
    <submittedName>
        <fullName evidence="1">Uncharacterized protein</fullName>
    </submittedName>
</protein>
<sequence length="60" mass="6678">MVAERPHGVFSGSYSWAAARRRQDQRQLHRRRVAANHSVAEAARPRKIAIGTGNQKAINA</sequence>
<accession>X8BM21</accession>
<organism evidence="1">
    <name type="scientific">Mycobacterium xenopi 4042</name>
    <dbReference type="NCBI Taxonomy" id="1299334"/>
    <lineage>
        <taxon>Bacteria</taxon>
        <taxon>Bacillati</taxon>
        <taxon>Actinomycetota</taxon>
        <taxon>Actinomycetes</taxon>
        <taxon>Mycobacteriales</taxon>
        <taxon>Mycobacteriaceae</taxon>
        <taxon>Mycobacterium</taxon>
    </lineage>
</organism>
<comment type="caution">
    <text evidence="1">The sequence shown here is derived from an EMBL/GenBank/DDBJ whole genome shotgun (WGS) entry which is preliminary data.</text>
</comment>
<dbReference type="EMBL" id="JAOB01000038">
    <property type="protein sequence ID" value="EUA44110.1"/>
    <property type="molecule type" value="Genomic_DNA"/>
</dbReference>
<proteinExistence type="predicted"/>
<dbReference type="PATRIC" id="fig|1299334.3.peg.3817"/>
<reference evidence="1" key="1">
    <citation type="submission" date="2014-01" db="EMBL/GenBank/DDBJ databases">
        <authorList>
            <person name="Brown-Elliot B."/>
            <person name="Wallace R."/>
            <person name="Lenaerts A."/>
            <person name="Ordway D."/>
            <person name="DeGroote M.A."/>
            <person name="Parker T."/>
            <person name="Sizemore C."/>
            <person name="Tallon L.J."/>
            <person name="Sadzewicz L.K."/>
            <person name="Sengamalay N."/>
            <person name="Fraser C.M."/>
            <person name="Hine E."/>
            <person name="Shefchek K.A."/>
            <person name="Das S.P."/>
            <person name="Tettelin H."/>
        </authorList>
    </citation>
    <scope>NUCLEOTIDE SEQUENCE [LARGE SCALE GENOMIC DNA]</scope>
    <source>
        <strain evidence="1">4042</strain>
    </source>
</reference>
<evidence type="ECO:0000313" key="1">
    <source>
        <dbReference type="EMBL" id="EUA44110.1"/>
    </source>
</evidence>
<dbReference type="AlphaFoldDB" id="X8BM21"/>
<gene>
    <name evidence="1" type="ORF">I553_2764</name>
</gene>
<name>X8BM21_MYCXE</name>